<dbReference type="PANTHER" id="PTHR34222:SF99">
    <property type="entry name" value="PROTEIN, PUTATIVE-RELATED"/>
    <property type="match status" value="1"/>
</dbReference>
<organism evidence="3 4">
    <name type="scientific">Tanacetum coccineum</name>
    <dbReference type="NCBI Taxonomy" id="301880"/>
    <lineage>
        <taxon>Eukaryota</taxon>
        <taxon>Viridiplantae</taxon>
        <taxon>Streptophyta</taxon>
        <taxon>Embryophyta</taxon>
        <taxon>Tracheophyta</taxon>
        <taxon>Spermatophyta</taxon>
        <taxon>Magnoliopsida</taxon>
        <taxon>eudicotyledons</taxon>
        <taxon>Gunneridae</taxon>
        <taxon>Pentapetalae</taxon>
        <taxon>asterids</taxon>
        <taxon>campanulids</taxon>
        <taxon>Asterales</taxon>
        <taxon>Asteraceae</taxon>
        <taxon>Asteroideae</taxon>
        <taxon>Anthemideae</taxon>
        <taxon>Anthemidinae</taxon>
        <taxon>Tanacetum</taxon>
    </lineage>
</organism>
<evidence type="ECO:0000259" key="2">
    <source>
        <dbReference type="Pfam" id="PF07727"/>
    </source>
</evidence>
<gene>
    <name evidence="3" type="ORF">Tco_0976497</name>
</gene>
<proteinExistence type="predicted"/>
<dbReference type="InterPro" id="IPR013103">
    <property type="entry name" value="RVT_2"/>
</dbReference>
<dbReference type="PANTHER" id="PTHR34222">
    <property type="entry name" value="GAG_PRE-INTEGRS DOMAIN-CONTAINING PROTEIN"/>
    <property type="match status" value="1"/>
</dbReference>
<evidence type="ECO:0000313" key="4">
    <source>
        <dbReference type="Proteomes" id="UP001151760"/>
    </source>
</evidence>
<comment type="caution">
    <text evidence="3">The sequence shown here is derived from an EMBL/GenBank/DDBJ whole genome shotgun (WGS) entry which is preliminary data.</text>
</comment>
<feature type="region of interest" description="Disordered" evidence="1">
    <location>
        <begin position="408"/>
        <end position="440"/>
    </location>
</feature>
<feature type="domain" description="Reverse transcriptase Ty1/copia-type" evidence="2">
    <location>
        <begin position="694"/>
        <end position="745"/>
    </location>
</feature>
<dbReference type="InterPro" id="IPR043502">
    <property type="entry name" value="DNA/RNA_pol_sf"/>
</dbReference>
<sequence length="806" mass="91988">MVVSVESIRAISAQFANTVYGFFFEKRVAYPIVANYFRNTWGKYGLVKSMLNSSTRIFSFQFSSMDDLDAMLENEDVGNVWVWVKLDGVPVNAFSEDGLSAIATKLVWANVELKDTIVVPMPKLFKEGFYTCNVRVKYEWKPPRCVCYKVFGHTQEECPKNPGLGMAKNLKKLSQAPRGVPVGPKVGFKPIKEYRPVSKKPTVNTSGTNGETLNLVSNGANSSGSSFWNVETSSTSTTPIMDKIRKLEKLIMYGKVTLVYDDDKPLKKVDYLGESVDNDMARSMASERVGFGTKSLLEQWRDSYENCDYDKDPYDDDMYDDQDIPDQIQDIYDNLDIIVRGHKKKQFLVSFVVYRSKLMHFLMRLNDDFEAVRNQIMSMDPFPNINKAYYIVQQVEKHKQVTHNVSDPTAFFANTGGNRGNQGSRRDNRESRSDLRGDKKYRTHCKQEGHQDTPNYFAYENEVHGEKSDMDQRMVAVVCQEMMKMFKGKNVDQINVASTSKPHASTYFYGCKPFYMRLSFHVSLNARSKHLNLDITIDWIVDTGASDHMSSHLLLFQSIRILKCPIKIKLPDGTSKLVTKVLWPNLETTKEYVVHNYLVQNNNEVDANDHMSNTLDDRTIDEPEKHYAEVPGPILPQLLETSFPTTRSTKASSQPAWLKDFVVAKCKAFMAAVGPKAIKQRVYPLFKDKDFNDYPLAKAAAVRFLIAIATAKGWPLHQLDVNNAFLHGYVEEDIYMKPPQGYTNAMKDKFGEGDFLTMALVYVDDILITGNSDQVIMDTDTRRRLEVLQIKNNLKNSIYNILRKLK</sequence>
<reference evidence="3" key="1">
    <citation type="journal article" date="2022" name="Int. J. Mol. Sci.">
        <title>Draft Genome of Tanacetum Coccineum: Genomic Comparison of Closely Related Tanacetum-Family Plants.</title>
        <authorList>
            <person name="Yamashiro T."/>
            <person name="Shiraishi A."/>
            <person name="Nakayama K."/>
            <person name="Satake H."/>
        </authorList>
    </citation>
    <scope>NUCLEOTIDE SEQUENCE</scope>
</reference>
<name>A0ABQ5EHE4_9ASTR</name>
<feature type="compositionally biased region" description="Basic and acidic residues" evidence="1">
    <location>
        <begin position="424"/>
        <end position="440"/>
    </location>
</feature>
<evidence type="ECO:0000313" key="3">
    <source>
        <dbReference type="EMBL" id="GJT50340.1"/>
    </source>
</evidence>
<reference evidence="3" key="2">
    <citation type="submission" date="2022-01" db="EMBL/GenBank/DDBJ databases">
        <authorList>
            <person name="Yamashiro T."/>
            <person name="Shiraishi A."/>
            <person name="Satake H."/>
            <person name="Nakayama K."/>
        </authorList>
    </citation>
    <scope>NUCLEOTIDE SEQUENCE</scope>
</reference>
<dbReference type="Pfam" id="PF07727">
    <property type="entry name" value="RVT_2"/>
    <property type="match status" value="1"/>
</dbReference>
<accession>A0ABQ5EHE4</accession>
<dbReference type="SUPFAM" id="SSF56672">
    <property type="entry name" value="DNA/RNA polymerases"/>
    <property type="match status" value="1"/>
</dbReference>
<evidence type="ECO:0000256" key="1">
    <source>
        <dbReference type="SAM" id="MobiDB-lite"/>
    </source>
</evidence>
<dbReference type="Proteomes" id="UP001151760">
    <property type="component" value="Unassembled WGS sequence"/>
</dbReference>
<keyword evidence="4" id="KW-1185">Reference proteome</keyword>
<dbReference type="EMBL" id="BQNB010016312">
    <property type="protein sequence ID" value="GJT50340.1"/>
    <property type="molecule type" value="Genomic_DNA"/>
</dbReference>
<protein>
    <submittedName>
        <fullName evidence="3">Retrotransposon protein, putative, ty1-copia subclass</fullName>
    </submittedName>
</protein>